<dbReference type="Pfam" id="PF01557">
    <property type="entry name" value="FAA_hydrolase"/>
    <property type="match status" value="1"/>
</dbReference>
<evidence type="ECO:0000313" key="6">
    <source>
        <dbReference type="Proteomes" id="UP001244295"/>
    </source>
</evidence>
<dbReference type="PANTHER" id="PTHR42796">
    <property type="entry name" value="FUMARYLACETOACETATE HYDROLASE DOMAIN-CONTAINING PROTEIN 2A-RELATED"/>
    <property type="match status" value="1"/>
</dbReference>
<comment type="cofactor">
    <cofactor evidence="1">
        <name>Mg(2+)</name>
        <dbReference type="ChEBI" id="CHEBI:18420"/>
    </cofactor>
</comment>
<proteinExistence type="inferred from homology"/>
<dbReference type="RefSeq" id="WP_307636283.1">
    <property type="nucleotide sequence ID" value="NZ_JAUSRR010000003.1"/>
</dbReference>
<dbReference type="SUPFAM" id="SSF56529">
    <property type="entry name" value="FAH"/>
    <property type="match status" value="1"/>
</dbReference>
<keyword evidence="3" id="KW-0479">Metal-binding</keyword>
<dbReference type="AlphaFoldDB" id="A0AAW8DSZ9"/>
<evidence type="ECO:0000313" key="5">
    <source>
        <dbReference type="EMBL" id="MDP9922680.1"/>
    </source>
</evidence>
<dbReference type="Proteomes" id="UP001244295">
    <property type="component" value="Unassembled WGS sequence"/>
</dbReference>
<evidence type="ECO:0000256" key="1">
    <source>
        <dbReference type="ARBA" id="ARBA00001946"/>
    </source>
</evidence>
<accession>A0AAW8DSZ9</accession>
<organism evidence="5 6">
    <name type="scientific">Variovorax boronicumulans</name>
    <dbReference type="NCBI Taxonomy" id="436515"/>
    <lineage>
        <taxon>Bacteria</taxon>
        <taxon>Pseudomonadati</taxon>
        <taxon>Pseudomonadota</taxon>
        <taxon>Betaproteobacteria</taxon>
        <taxon>Burkholderiales</taxon>
        <taxon>Comamonadaceae</taxon>
        <taxon>Variovorax</taxon>
    </lineage>
</organism>
<reference evidence="5" key="1">
    <citation type="submission" date="2023-07" db="EMBL/GenBank/DDBJ databases">
        <title>Sorghum-associated microbial communities from plants grown in Nebraska, USA.</title>
        <authorList>
            <person name="Schachtman D."/>
        </authorList>
    </citation>
    <scope>NUCLEOTIDE SEQUENCE</scope>
    <source>
        <strain evidence="5">DS2795</strain>
    </source>
</reference>
<dbReference type="InterPro" id="IPR051121">
    <property type="entry name" value="FAH"/>
</dbReference>
<dbReference type="GO" id="GO:0003824">
    <property type="term" value="F:catalytic activity"/>
    <property type="evidence" value="ECO:0007669"/>
    <property type="project" value="InterPro"/>
</dbReference>
<comment type="similarity">
    <text evidence="2">Belongs to the FAH family.</text>
</comment>
<gene>
    <name evidence="5" type="ORF">J2W25_001701</name>
</gene>
<sequence length="317" mass="34789">MAINLVHYLHDDQACWGVAHVHGISPMAGSYASTAELIASGEADWRAAHGKSPSLPYADVRLLSPVTAPARLLCQGANYRQHMIESGLNPDEKSFNMFFEKSDCSLNAPTGKVRRPAHVSLLDYEIELGLVFKTAITGPVTVTDADLHKYVFGLVIANDISARDVQLPQMQFFKGKSYRGFCPVGPYLAVLEPSDFRYLDQLTLTLTVNGEVRQQDSTANLVYKPAETITELSTFSDVAPGDLLLTGTPSGCALRVPPPFLRRLMQLLLNEKKLWAVFKRTQGRRPQYLKPGDTVTATIASADRVIDLGEQRVGIDG</sequence>
<evidence type="ECO:0000259" key="4">
    <source>
        <dbReference type="Pfam" id="PF01557"/>
    </source>
</evidence>
<dbReference type="Gene3D" id="3.90.850.10">
    <property type="entry name" value="Fumarylacetoacetase-like, C-terminal domain"/>
    <property type="match status" value="1"/>
</dbReference>
<protein>
    <submittedName>
        <fullName evidence="5">2-keto-4-pentenoate hydratase/2-oxohepta-3-ene-1,7-dioic acid hydratase in catechol pathway</fullName>
    </submittedName>
</protein>
<feature type="domain" description="Fumarylacetoacetase-like C-terminal" evidence="4">
    <location>
        <begin position="73"/>
        <end position="300"/>
    </location>
</feature>
<dbReference type="EMBL" id="JAUSRR010000003">
    <property type="protein sequence ID" value="MDP9922680.1"/>
    <property type="molecule type" value="Genomic_DNA"/>
</dbReference>
<dbReference type="InterPro" id="IPR011234">
    <property type="entry name" value="Fumarylacetoacetase-like_C"/>
</dbReference>
<dbReference type="InterPro" id="IPR036663">
    <property type="entry name" value="Fumarylacetoacetase_C_sf"/>
</dbReference>
<dbReference type="GO" id="GO:0046872">
    <property type="term" value="F:metal ion binding"/>
    <property type="evidence" value="ECO:0007669"/>
    <property type="project" value="UniProtKB-KW"/>
</dbReference>
<name>A0AAW8DSZ9_9BURK</name>
<evidence type="ECO:0000256" key="3">
    <source>
        <dbReference type="ARBA" id="ARBA00022723"/>
    </source>
</evidence>
<evidence type="ECO:0000256" key="2">
    <source>
        <dbReference type="ARBA" id="ARBA00010211"/>
    </source>
</evidence>
<dbReference type="PANTHER" id="PTHR42796:SF4">
    <property type="entry name" value="FUMARYLACETOACETATE HYDROLASE DOMAIN-CONTAINING PROTEIN 2A"/>
    <property type="match status" value="1"/>
</dbReference>
<dbReference type="GO" id="GO:0044281">
    <property type="term" value="P:small molecule metabolic process"/>
    <property type="evidence" value="ECO:0007669"/>
    <property type="project" value="UniProtKB-ARBA"/>
</dbReference>
<comment type="caution">
    <text evidence="5">The sequence shown here is derived from an EMBL/GenBank/DDBJ whole genome shotgun (WGS) entry which is preliminary data.</text>
</comment>